<dbReference type="EMBL" id="BMRG01000022">
    <property type="protein sequence ID" value="GGP81904.1"/>
    <property type="molecule type" value="Genomic_DNA"/>
</dbReference>
<keyword evidence="4" id="KW-0560">Oxidoreductase</keyword>
<dbReference type="GO" id="GO:0020037">
    <property type="term" value="F:heme binding"/>
    <property type="evidence" value="ECO:0007669"/>
    <property type="project" value="InterPro"/>
</dbReference>
<evidence type="ECO:0000256" key="7">
    <source>
        <dbReference type="PIRSR" id="PIRSR602401-1"/>
    </source>
</evidence>
<keyword evidence="5 7" id="KW-0408">Iron</keyword>
<dbReference type="GO" id="GO:0004497">
    <property type="term" value="F:monooxygenase activity"/>
    <property type="evidence" value="ECO:0007669"/>
    <property type="project" value="UniProtKB-KW"/>
</dbReference>
<evidence type="ECO:0000313" key="8">
    <source>
        <dbReference type="EMBL" id="GGP81904.1"/>
    </source>
</evidence>
<gene>
    <name evidence="8" type="ORF">GCM10010185_64910</name>
</gene>
<organism evidence="8 9">
    <name type="scientific">Saccharothrix coeruleofusca</name>
    <dbReference type="NCBI Taxonomy" id="33919"/>
    <lineage>
        <taxon>Bacteria</taxon>
        <taxon>Bacillati</taxon>
        <taxon>Actinomycetota</taxon>
        <taxon>Actinomycetes</taxon>
        <taxon>Pseudonocardiales</taxon>
        <taxon>Pseudonocardiaceae</taxon>
        <taxon>Saccharothrix</taxon>
    </lineage>
</organism>
<protein>
    <submittedName>
        <fullName evidence="8">Cytochrome P450</fullName>
    </submittedName>
</protein>
<reference evidence="8" key="2">
    <citation type="submission" date="2020-09" db="EMBL/GenBank/DDBJ databases">
        <authorList>
            <person name="Sun Q."/>
            <person name="Ohkuma M."/>
        </authorList>
    </citation>
    <scope>NUCLEOTIDE SEQUENCE</scope>
    <source>
        <strain evidence="8">JCM 3313</strain>
    </source>
</reference>
<dbReference type="GO" id="GO:0005506">
    <property type="term" value="F:iron ion binding"/>
    <property type="evidence" value="ECO:0007669"/>
    <property type="project" value="InterPro"/>
</dbReference>
<keyword evidence="2 7" id="KW-0349">Heme</keyword>
<dbReference type="SUPFAM" id="SSF48264">
    <property type="entry name" value="Cytochrome P450"/>
    <property type="match status" value="1"/>
</dbReference>
<keyword evidence="3 7" id="KW-0479">Metal-binding</keyword>
<reference evidence="8" key="1">
    <citation type="journal article" date="2014" name="Int. J. Syst. Evol. Microbiol.">
        <title>Complete genome sequence of Corynebacterium casei LMG S-19264T (=DSM 44701T), isolated from a smear-ripened cheese.</title>
        <authorList>
            <consortium name="US DOE Joint Genome Institute (JGI-PGF)"/>
            <person name="Walter F."/>
            <person name="Albersmeier A."/>
            <person name="Kalinowski J."/>
            <person name="Ruckert C."/>
        </authorList>
    </citation>
    <scope>NUCLEOTIDE SEQUENCE</scope>
    <source>
        <strain evidence="8">JCM 3313</strain>
    </source>
</reference>
<evidence type="ECO:0000256" key="1">
    <source>
        <dbReference type="ARBA" id="ARBA00010617"/>
    </source>
</evidence>
<dbReference type="Gene3D" id="1.10.630.10">
    <property type="entry name" value="Cytochrome P450"/>
    <property type="match status" value="1"/>
</dbReference>
<dbReference type="InterPro" id="IPR002401">
    <property type="entry name" value="Cyt_P450_E_grp-I"/>
</dbReference>
<dbReference type="InterPro" id="IPR001128">
    <property type="entry name" value="Cyt_P450"/>
</dbReference>
<dbReference type="PANTHER" id="PTHR24291">
    <property type="entry name" value="CYTOCHROME P450 FAMILY 4"/>
    <property type="match status" value="1"/>
</dbReference>
<dbReference type="PANTHER" id="PTHR24291:SF50">
    <property type="entry name" value="BIFUNCTIONAL ALBAFLAVENONE MONOOXYGENASE_TERPENE SYNTHASE"/>
    <property type="match status" value="1"/>
</dbReference>
<dbReference type="PRINTS" id="PR00385">
    <property type="entry name" value="P450"/>
</dbReference>
<sequence length="440" mass="48673">MVPGRWPLLGHTPAMLRRRLDFSAGLSAVGDVVRIYLGKRVVYVVTTPQLACEVLAAETCGVGKGLPVGKFRKFFGNRPPVAGGDCRHGERKAVQAAFHPDRVVQYCTAVTKGAAELVDSWRPGQVLEIDRVMRDFAIATVDRMLLATDSDPEVDGEIRRWTPELIRHGVARVLPLPRARKLVRPVDRRFDEAVGRVHAAVDRAIASARADPVERQDPLRSLLSARDSTGRVLSDRQVRDEVVTLLVAGSGTTGPALAWLFHELARHPEVQRRVQTEADEVLRGRPATIGDLPRLRYLRRVVNEVLRRYPLWFVVRRTAEDLVLAGVRVPAGAEVAFSPHALHHDERFHRDPWRFDPDRWSPERAGALPRGAYLPFAGGAHRCPGHAYATAGIAIVAATTAARWRLVPVPGKSVRTKVVGTIHPGRMPMAALPRPRTTTL</sequence>
<comment type="cofactor">
    <cofactor evidence="7">
        <name>heme</name>
        <dbReference type="ChEBI" id="CHEBI:30413"/>
    </cofactor>
</comment>
<dbReference type="InterPro" id="IPR036396">
    <property type="entry name" value="Cyt_P450_sf"/>
</dbReference>
<comment type="caution">
    <text evidence="8">The sequence shown here is derived from an EMBL/GenBank/DDBJ whole genome shotgun (WGS) entry which is preliminary data.</text>
</comment>
<feature type="binding site" description="axial binding residue" evidence="7">
    <location>
        <position position="383"/>
    </location>
    <ligand>
        <name>heme</name>
        <dbReference type="ChEBI" id="CHEBI:30413"/>
    </ligand>
    <ligandPart>
        <name>Fe</name>
        <dbReference type="ChEBI" id="CHEBI:18248"/>
    </ligandPart>
</feature>
<evidence type="ECO:0000256" key="4">
    <source>
        <dbReference type="ARBA" id="ARBA00023002"/>
    </source>
</evidence>
<keyword evidence="9" id="KW-1185">Reference proteome</keyword>
<evidence type="ECO:0000256" key="2">
    <source>
        <dbReference type="ARBA" id="ARBA00022617"/>
    </source>
</evidence>
<dbReference type="Pfam" id="PF00067">
    <property type="entry name" value="p450"/>
    <property type="match status" value="1"/>
</dbReference>
<evidence type="ECO:0000256" key="3">
    <source>
        <dbReference type="ARBA" id="ARBA00022723"/>
    </source>
</evidence>
<proteinExistence type="inferred from homology"/>
<dbReference type="PRINTS" id="PR00463">
    <property type="entry name" value="EP450I"/>
</dbReference>
<evidence type="ECO:0000256" key="6">
    <source>
        <dbReference type="ARBA" id="ARBA00023033"/>
    </source>
</evidence>
<dbReference type="Proteomes" id="UP000639606">
    <property type="component" value="Unassembled WGS sequence"/>
</dbReference>
<evidence type="ECO:0000256" key="5">
    <source>
        <dbReference type="ARBA" id="ARBA00023004"/>
    </source>
</evidence>
<dbReference type="AlphaFoldDB" id="A0A918ATF3"/>
<accession>A0A918ATF3</accession>
<name>A0A918ATF3_9PSEU</name>
<comment type="similarity">
    <text evidence="1">Belongs to the cytochrome P450 family.</text>
</comment>
<dbReference type="GO" id="GO:0016705">
    <property type="term" value="F:oxidoreductase activity, acting on paired donors, with incorporation or reduction of molecular oxygen"/>
    <property type="evidence" value="ECO:0007669"/>
    <property type="project" value="InterPro"/>
</dbReference>
<dbReference type="InterPro" id="IPR050196">
    <property type="entry name" value="Cytochrome_P450_Monoox"/>
</dbReference>
<keyword evidence="6" id="KW-0503">Monooxygenase</keyword>
<evidence type="ECO:0000313" key="9">
    <source>
        <dbReference type="Proteomes" id="UP000639606"/>
    </source>
</evidence>